<feature type="domain" description="PiggyBac transposable element-derived protein" evidence="1">
    <location>
        <begin position="19"/>
        <end position="212"/>
    </location>
</feature>
<evidence type="ECO:0000313" key="3">
    <source>
        <dbReference type="Proteomes" id="UP001146120"/>
    </source>
</evidence>
<dbReference type="PANTHER" id="PTHR46599:SF3">
    <property type="entry name" value="PIGGYBAC TRANSPOSABLE ELEMENT-DERIVED PROTEIN 4"/>
    <property type="match status" value="1"/>
</dbReference>
<name>A0AAV2YK52_9STRA</name>
<dbReference type="PANTHER" id="PTHR46599">
    <property type="entry name" value="PIGGYBAC TRANSPOSABLE ELEMENT-DERIVED PROTEIN 4"/>
    <property type="match status" value="1"/>
</dbReference>
<protein>
    <recommendedName>
        <fullName evidence="1">PiggyBac transposable element-derived protein domain-containing protein</fullName>
    </recommendedName>
</protein>
<accession>A0AAV2YK52</accession>
<evidence type="ECO:0000259" key="1">
    <source>
        <dbReference type="Pfam" id="PF13843"/>
    </source>
</evidence>
<dbReference type="Proteomes" id="UP001146120">
    <property type="component" value="Unassembled WGS sequence"/>
</dbReference>
<dbReference type="InterPro" id="IPR029526">
    <property type="entry name" value="PGBD"/>
</dbReference>
<organism evidence="2 3">
    <name type="scientific">Lagenidium giganteum</name>
    <dbReference type="NCBI Taxonomy" id="4803"/>
    <lineage>
        <taxon>Eukaryota</taxon>
        <taxon>Sar</taxon>
        <taxon>Stramenopiles</taxon>
        <taxon>Oomycota</taxon>
        <taxon>Peronosporomycetes</taxon>
        <taxon>Pythiales</taxon>
        <taxon>Pythiaceae</taxon>
    </lineage>
</organism>
<comment type="caution">
    <text evidence="2">The sequence shown here is derived from an EMBL/GenBank/DDBJ whole genome shotgun (WGS) entry which is preliminary data.</text>
</comment>
<gene>
    <name evidence="2" type="ORF">N0F65_009250</name>
</gene>
<evidence type="ECO:0000313" key="2">
    <source>
        <dbReference type="EMBL" id="DAZ93699.1"/>
    </source>
</evidence>
<dbReference type="Pfam" id="PF13843">
    <property type="entry name" value="DDE_Tnp_1_7"/>
    <property type="match status" value="1"/>
</dbReference>
<sequence>MAWFAFSDGLHPTSGGLRQYWASEDTTGCVDTCRNFRKRFYMSRNRFVKLTSAFSLCDPDITSDDPWMPVNRRRRSQVHAGDFLCVDESMVQRYGKESKYHHLGLPHKTKIPLKPVSQGAEIKTIADAQSGVILGLELVEGKERQRQKQYASEFGEGTAVVLRLSQPFQGTRRTVVADSAFASVKTLLQLERRGLYFIGLVKTASVGYPKAALLAMVQHWSKTR</sequence>
<proteinExistence type="predicted"/>
<dbReference type="AlphaFoldDB" id="A0AAV2YK52"/>
<reference evidence="2" key="1">
    <citation type="submission" date="2022-11" db="EMBL/GenBank/DDBJ databases">
        <authorList>
            <person name="Morgan W.R."/>
            <person name="Tartar A."/>
        </authorList>
    </citation>
    <scope>NUCLEOTIDE SEQUENCE</scope>
    <source>
        <strain evidence="2">ARSEF 373</strain>
    </source>
</reference>
<reference evidence="2" key="2">
    <citation type="journal article" date="2023" name="Microbiol Resour">
        <title>Decontamination and Annotation of the Draft Genome Sequence of the Oomycete Lagenidium giganteum ARSEF 373.</title>
        <authorList>
            <person name="Morgan W.R."/>
            <person name="Tartar A."/>
        </authorList>
    </citation>
    <scope>NUCLEOTIDE SEQUENCE</scope>
    <source>
        <strain evidence="2">ARSEF 373</strain>
    </source>
</reference>
<dbReference type="EMBL" id="DAKRPA010000298">
    <property type="protein sequence ID" value="DAZ93699.1"/>
    <property type="molecule type" value="Genomic_DNA"/>
</dbReference>
<keyword evidence="3" id="KW-1185">Reference proteome</keyword>